<evidence type="ECO:0000313" key="1">
    <source>
        <dbReference type="EMBL" id="KAJ9107624.1"/>
    </source>
</evidence>
<protein>
    <submittedName>
        <fullName evidence="1">Uncharacterized protein</fullName>
    </submittedName>
</protein>
<sequence length="467" mass="51306">MFEPPPPPSTRLTATKASFEFAVWIEVDGREVPIYGISTPKEGPEGFVLSEVGKVSARHKETKYADMEISCCVDGGEGVAWGLQYGTKLRQELGIIGSFKGREIPGNKMQRFYFSRPQLTDKQTSEFDEDKLERLGTMEIAFQRCDASKCERDADGRGNKDWRPIRPINATLARKSDVQTVTRFGETENASPPRLTCPEIFPKDKDDLVSMQFRHVTREQLIAMECIPRDEVVPREAPARRPDPVLASLNLPPAPRPQAKAKKARPANLPVASPATQQSFNTNESSSHSNNHSSSHSNNHSNHSNHNDSHRNINGNSNGNGNHHHHHLDAESSGSENGAFEPASSSSVPAKNLSLQVQALQSNMQAMGAQIQWFESMDGEKFSATENLAFQALKSNFAAAQAQAQLVVESTSSLVVDLSGSGSRRSTKRARSPPSAVASTPMAREDSGDAEYSERNSLSQKKKSVRR</sequence>
<gene>
    <name evidence="1" type="ORF">QFC21_001084</name>
</gene>
<organism evidence="1 2">
    <name type="scientific">Naganishia friedmannii</name>
    <dbReference type="NCBI Taxonomy" id="89922"/>
    <lineage>
        <taxon>Eukaryota</taxon>
        <taxon>Fungi</taxon>
        <taxon>Dikarya</taxon>
        <taxon>Basidiomycota</taxon>
        <taxon>Agaricomycotina</taxon>
        <taxon>Tremellomycetes</taxon>
        <taxon>Filobasidiales</taxon>
        <taxon>Filobasidiaceae</taxon>
        <taxon>Naganishia</taxon>
    </lineage>
</organism>
<keyword evidence="2" id="KW-1185">Reference proteome</keyword>
<proteinExistence type="predicted"/>
<name>A0ACC2W8U8_9TREE</name>
<dbReference type="Proteomes" id="UP001227268">
    <property type="component" value="Unassembled WGS sequence"/>
</dbReference>
<evidence type="ECO:0000313" key="2">
    <source>
        <dbReference type="Proteomes" id="UP001227268"/>
    </source>
</evidence>
<reference evidence="1" key="1">
    <citation type="submission" date="2023-04" db="EMBL/GenBank/DDBJ databases">
        <title>Draft Genome sequencing of Naganishia species isolated from polar environments using Oxford Nanopore Technology.</title>
        <authorList>
            <person name="Leo P."/>
            <person name="Venkateswaran K."/>
        </authorList>
    </citation>
    <scope>NUCLEOTIDE SEQUENCE</scope>
    <source>
        <strain evidence="1">MNA-CCFEE 5423</strain>
    </source>
</reference>
<dbReference type="EMBL" id="JASBWT010000002">
    <property type="protein sequence ID" value="KAJ9107624.1"/>
    <property type="molecule type" value="Genomic_DNA"/>
</dbReference>
<comment type="caution">
    <text evidence="1">The sequence shown here is derived from an EMBL/GenBank/DDBJ whole genome shotgun (WGS) entry which is preliminary data.</text>
</comment>
<accession>A0ACC2W8U8</accession>